<dbReference type="SUPFAM" id="SSF53474">
    <property type="entry name" value="alpha/beta-Hydrolases"/>
    <property type="match status" value="1"/>
</dbReference>
<organism evidence="1 2">
    <name type="scientific">Alcanivorax quisquiliarum</name>
    <dbReference type="NCBI Taxonomy" id="2933565"/>
    <lineage>
        <taxon>Bacteria</taxon>
        <taxon>Pseudomonadati</taxon>
        <taxon>Pseudomonadota</taxon>
        <taxon>Gammaproteobacteria</taxon>
        <taxon>Oceanospirillales</taxon>
        <taxon>Alcanivoracaceae</taxon>
        <taxon>Alcanivorax</taxon>
    </lineage>
</organism>
<keyword evidence="2" id="KW-1185">Reference proteome</keyword>
<dbReference type="Gene3D" id="3.40.50.1820">
    <property type="entry name" value="alpha/beta hydrolase"/>
    <property type="match status" value="1"/>
</dbReference>
<dbReference type="Pfam" id="PF05728">
    <property type="entry name" value="UPF0227"/>
    <property type="match status" value="1"/>
</dbReference>
<sequence length="195" mass="22002">MISDQISLVYIHGFNSSPQSHKAQQMVRWFAERGAAHRLFVPELPPEPRRAMAILEGTLAGAGPVAFVGSSLGGFYATWLAAHHDARAVLINPAVRPWDLLQAHIGEVAHYHTGERYQLQPEWVEQLRHYGVDDIARPEQMLVLLQTGDDTLDWRDAWELYADCHLYRGLGGSHSFDDFDAFIPLVLRFCGIELD</sequence>
<gene>
    <name evidence="1" type="ORF">MU846_13305</name>
</gene>
<proteinExistence type="predicted"/>
<reference evidence="1" key="1">
    <citation type="submission" date="2022-04" db="EMBL/GenBank/DDBJ databases">
        <title>Alcanivorax sp. CY1518 draft genome sequence.</title>
        <authorList>
            <person name="Zhao G."/>
            <person name="An M."/>
        </authorList>
    </citation>
    <scope>NUCLEOTIDE SEQUENCE</scope>
    <source>
        <strain evidence="1">CY1518</strain>
    </source>
</reference>
<protein>
    <recommendedName>
        <fullName evidence="3">Esterase</fullName>
    </recommendedName>
</protein>
<dbReference type="Proteomes" id="UP001165524">
    <property type="component" value="Unassembled WGS sequence"/>
</dbReference>
<evidence type="ECO:0008006" key="3">
    <source>
        <dbReference type="Google" id="ProtNLM"/>
    </source>
</evidence>
<accession>A0ABT0EA27</accession>
<comment type="caution">
    <text evidence="1">The sequence shown here is derived from an EMBL/GenBank/DDBJ whole genome shotgun (WGS) entry which is preliminary data.</text>
</comment>
<dbReference type="PANTHER" id="PTHR35602">
    <property type="entry name" value="ESTERASE YQIA-RELATED"/>
    <property type="match status" value="1"/>
</dbReference>
<dbReference type="InterPro" id="IPR008886">
    <property type="entry name" value="UPF0227/Esterase_YqiA"/>
</dbReference>
<name>A0ABT0EA27_9GAMM</name>
<evidence type="ECO:0000313" key="2">
    <source>
        <dbReference type="Proteomes" id="UP001165524"/>
    </source>
</evidence>
<evidence type="ECO:0000313" key="1">
    <source>
        <dbReference type="EMBL" id="MCK0538686.1"/>
    </source>
</evidence>
<dbReference type="RefSeq" id="WP_246953540.1">
    <property type="nucleotide sequence ID" value="NZ_JALKII010000011.1"/>
</dbReference>
<dbReference type="InterPro" id="IPR029058">
    <property type="entry name" value="AB_hydrolase_fold"/>
</dbReference>
<dbReference type="EMBL" id="JALKII010000011">
    <property type="protein sequence ID" value="MCK0538686.1"/>
    <property type="molecule type" value="Genomic_DNA"/>
</dbReference>
<dbReference type="PANTHER" id="PTHR35602:SF3">
    <property type="entry name" value="ESTERASE YQIA"/>
    <property type="match status" value="1"/>
</dbReference>